<organism evidence="1 2">
    <name type="scientific">Quercus rubra</name>
    <name type="common">Northern red oak</name>
    <name type="synonym">Quercus borealis</name>
    <dbReference type="NCBI Taxonomy" id="3512"/>
    <lineage>
        <taxon>Eukaryota</taxon>
        <taxon>Viridiplantae</taxon>
        <taxon>Streptophyta</taxon>
        <taxon>Embryophyta</taxon>
        <taxon>Tracheophyta</taxon>
        <taxon>Spermatophyta</taxon>
        <taxon>Magnoliopsida</taxon>
        <taxon>eudicotyledons</taxon>
        <taxon>Gunneridae</taxon>
        <taxon>Pentapetalae</taxon>
        <taxon>rosids</taxon>
        <taxon>fabids</taxon>
        <taxon>Fagales</taxon>
        <taxon>Fagaceae</taxon>
        <taxon>Quercus</taxon>
    </lineage>
</organism>
<sequence length="45" mass="4865">MYATRSTIKLKPINEYGVAKVLDSGHPNFKTGDLVCVLLDGKSIA</sequence>
<gene>
    <name evidence="1" type="ORF">RGQ29_002372</name>
</gene>
<proteinExistence type="predicted"/>
<keyword evidence="2" id="KW-1185">Reference proteome</keyword>
<dbReference type="InterPro" id="IPR011032">
    <property type="entry name" value="GroES-like_sf"/>
</dbReference>
<dbReference type="SUPFAM" id="SSF50129">
    <property type="entry name" value="GroES-like"/>
    <property type="match status" value="1"/>
</dbReference>
<dbReference type="EMBL" id="JAXUIC010000010">
    <property type="protein sequence ID" value="KAK4566136.1"/>
    <property type="molecule type" value="Genomic_DNA"/>
</dbReference>
<dbReference type="Proteomes" id="UP001324115">
    <property type="component" value="Unassembled WGS sequence"/>
</dbReference>
<evidence type="ECO:0000313" key="2">
    <source>
        <dbReference type="Proteomes" id="UP001324115"/>
    </source>
</evidence>
<accession>A0AAN7I9T1</accession>
<comment type="caution">
    <text evidence="1">The sequence shown here is derived from an EMBL/GenBank/DDBJ whole genome shotgun (WGS) entry which is preliminary data.</text>
</comment>
<dbReference type="AlphaFoldDB" id="A0AAN7I9T1"/>
<name>A0AAN7I9T1_QUERU</name>
<evidence type="ECO:0000313" key="1">
    <source>
        <dbReference type="EMBL" id="KAK4566136.1"/>
    </source>
</evidence>
<reference evidence="1 2" key="1">
    <citation type="journal article" date="2023" name="G3 (Bethesda)">
        <title>A haplotype-resolved chromosome-scale genome for Quercus rubra L. provides insights into the genetics of adaptive traits for red oak species.</title>
        <authorList>
            <person name="Kapoor B."/>
            <person name="Jenkins J."/>
            <person name="Schmutz J."/>
            <person name="Zhebentyayeva T."/>
            <person name="Kuelheim C."/>
            <person name="Coggeshall M."/>
            <person name="Heim C."/>
            <person name="Lasky J.R."/>
            <person name="Leites L."/>
            <person name="Islam-Faridi N."/>
            <person name="Romero-Severson J."/>
            <person name="DeLeo V.L."/>
            <person name="Lucas S.M."/>
            <person name="Lazic D."/>
            <person name="Gailing O."/>
            <person name="Carlson J."/>
            <person name="Staton M."/>
        </authorList>
    </citation>
    <scope>NUCLEOTIDE SEQUENCE [LARGE SCALE GENOMIC DNA]</scope>
    <source>
        <strain evidence="1">Pseudo-F2</strain>
    </source>
</reference>
<protein>
    <submittedName>
        <fullName evidence="1">Uncharacterized protein</fullName>
    </submittedName>
</protein>
<dbReference type="Gene3D" id="3.90.180.10">
    <property type="entry name" value="Medium-chain alcohol dehydrogenases, catalytic domain"/>
    <property type="match status" value="1"/>
</dbReference>